<proteinExistence type="predicted"/>
<evidence type="ECO:0000313" key="2">
    <source>
        <dbReference type="Proteomes" id="UP000613177"/>
    </source>
</evidence>
<feature type="non-terminal residue" evidence="1">
    <location>
        <position position="1"/>
    </location>
</feature>
<dbReference type="Proteomes" id="UP000613177">
    <property type="component" value="Unassembled WGS sequence"/>
</dbReference>
<accession>A0A8H7VQX6</accession>
<dbReference type="AlphaFoldDB" id="A0A8H7VQX6"/>
<reference evidence="1" key="1">
    <citation type="submission" date="2021-01" db="EMBL/GenBank/DDBJ databases">
        <title>Metabolic potential, ecology and presence of endohyphal bacteria is reflected in genomic diversity of Mucoromycotina.</title>
        <authorList>
            <person name="Muszewska A."/>
            <person name="Okrasinska A."/>
            <person name="Steczkiewicz K."/>
            <person name="Drgas O."/>
            <person name="Orlowska M."/>
            <person name="Perlinska-Lenart U."/>
            <person name="Aleksandrzak-Piekarczyk T."/>
            <person name="Szatraj K."/>
            <person name="Zielenkiewicz U."/>
            <person name="Pilsyk S."/>
            <person name="Malc E."/>
            <person name="Mieczkowski P."/>
            <person name="Kruszewska J.S."/>
            <person name="Biernat P."/>
            <person name="Pawlowska J."/>
        </authorList>
    </citation>
    <scope>NUCLEOTIDE SEQUENCE</scope>
    <source>
        <strain evidence="1">WA0000018081</strain>
    </source>
</reference>
<sequence length="95" mass="10992">SLRHEATDYQIHVSKPIEKKLLVTKENYKCIETVENTSIDEDFVQSEEVSFSGTDNGFCTMTEASEFSKERFEFSLTLYNRHSVLEQTIGTYNLL</sequence>
<evidence type="ECO:0000313" key="1">
    <source>
        <dbReference type="EMBL" id="KAG2231441.1"/>
    </source>
</evidence>
<protein>
    <submittedName>
        <fullName evidence="1">Uncharacterized protein</fullName>
    </submittedName>
</protein>
<gene>
    <name evidence="1" type="ORF">INT48_009303</name>
</gene>
<comment type="caution">
    <text evidence="1">The sequence shown here is derived from an EMBL/GenBank/DDBJ whole genome shotgun (WGS) entry which is preliminary data.</text>
</comment>
<organism evidence="1 2">
    <name type="scientific">Thamnidium elegans</name>
    <dbReference type="NCBI Taxonomy" id="101142"/>
    <lineage>
        <taxon>Eukaryota</taxon>
        <taxon>Fungi</taxon>
        <taxon>Fungi incertae sedis</taxon>
        <taxon>Mucoromycota</taxon>
        <taxon>Mucoromycotina</taxon>
        <taxon>Mucoromycetes</taxon>
        <taxon>Mucorales</taxon>
        <taxon>Mucorineae</taxon>
        <taxon>Mucoraceae</taxon>
        <taxon>Thamnidium</taxon>
    </lineage>
</organism>
<dbReference type="EMBL" id="JAEPRE010000151">
    <property type="protein sequence ID" value="KAG2231441.1"/>
    <property type="molecule type" value="Genomic_DNA"/>
</dbReference>
<keyword evidence="2" id="KW-1185">Reference proteome</keyword>
<name>A0A8H7VQX6_9FUNG</name>